<sequence>MSQDHAQLDSSLIWKVVLRIIKTDPSVSIPMLQSTVHQSYHFKPSHQKVQIAKQKTIAQIYETWLTESGASLIRSFGHSLHALKCLSIVSLCIYRQDTLPGILIISDRSHVIHTTLNAPHSGWHPPSAYHAYCIRHMTLNFNLRFKSAEGKSYLINLVYSPRKEGCYWYLNALGTLSREMLDWTLRFRKDLLLQHCDEGSRYGHMMTNLLECIIAVLKGIRNLLVAAIVKATYERLQQLFVRKSHEAHAQLQGEEIYSQQLLAAIEKNRESLPMM</sequence>
<organism evidence="1 2">
    <name type="scientific">Arachis hypogaea</name>
    <name type="common">Peanut</name>
    <dbReference type="NCBI Taxonomy" id="3818"/>
    <lineage>
        <taxon>Eukaryota</taxon>
        <taxon>Viridiplantae</taxon>
        <taxon>Streptophyta</taxon>
        <taxon>Embryophyta</taxon>
        <taxon>Tracheophyta</taxon>
        <taxon>Spermatophyta</taxon>
        <taxon>Magnoliopsida</taxon>
        <taxon>eudicotyledons</taxon>
        <taxon>Gunneridae</taxon>
        <taxon>Pentapetalae</taxon>
        <taxon>rosids</taxon>
        <taxon>fabids</taxon>
        <taxon>Fabales</taxon>
        <taxon>Fabaceae</taxon>
        <taxon>Papilionoideae</taxon>
        <taxon>50 kb inversion clade</taxon>
        <taxon>dalbergioids sensu lato</taxon>
        <taxon>Dalbergieae</taxon>
        <taxon>Pterocarpus clade</taxon>
        <taxon>Arachis</taxon>
    </lineage>
</organism>
<dbReference type="Proteomes" id="UP000289738">
    <property type="component" value="Chromosome A05"/>
</dbReference>
<dbReference type="AlphaFoldDB" id="A0A445D2E0"/>
<gene>
    <name evidence="1" type="ORF">Ahy_A05g023061</name>
</gene>
<protein>
    <submittedName>
        <fullName evidence="1">Uncharacterized protein</fullName>
    </submittedName>
</protein>
<reference evidence="1 2" key="1">
    <citation type="submission" date="2019-01" db="EMBL/GenBank/DDBJ databases">
        <title>Sequencing of cultivated peanut Arachis hypogaea provides insights into genome evolution and oil improvement.</title>
        <authorList>
            <person name="Chen X."/>
        </authorList>
    </citation>
    <scope>NUCLEOTIDE SEQUENCE [LARGE SCALE GENOMIC DNA]</scope>
    <source>
        <strain evidence="2">cv. Fuhuasheng</strain>
        <tissue evidence="1">Leaves</tissue>
    </source>
</reference>
<proteinExistence type="predicted"/>
<name>A0A445D2E0_ARAHY</name>
<dbReference type="EMBL" id="SDMP01000005">
    <property type="protein sequence ID" value="RYR57331.1"/>
    <property type="molecule type" value="Genomic_DNA"/>
</dbReference>
<keyword evidence="2" id="KW-1185">Reference proteome</keyword>
<accession>A0A445D2E0</accession>
<evidence type="ECO:0000313" key="2">
    <source>
        <dbReference type="Proteomes" id="UP000289738"/>
    </source>
</evidence>
<evidence type="ECO:0000313" key="1">
    <source>
        <dbReference type="EMBL" id="RYR57331.1"/>
    </source>
</evidence>
<comment type="caution">
    <text evidence="1">The sequence shown here is derived from an EMBL/GenBank/DDBJ whole genome shotgun (WGS) entry which is preliminary data.</text>
</comment>